<feature type="domain" description="FAD-binding" evidence="6">
    <location>
        <begin position="3"/>
        <end position="345"/>
    </location>
</feature>
<dbReference type="GO" id="GO:0018669">
    <property type="term" value="F:3-hydroxybenzoate 6-monooxygenase activity"/>
    <property type="evidence" value="ECO:0007669"/>
    <property type="project" value="UniProtKB-EC"/>
</dbReference>
<proteinExistence type="predicted"/>
<evidence type="ECO:0000256" key="5">
    <source>
        <dbReference type="ARBA" id="ARBA00023033"/>
    </source>
</evidence>
<evidence type="ECO:0000256" key="3">
    <source>
        <dbReference type="ARBA" id="ARBA00022827"/>
    </source>
</evidence>
<dbReference type="Gene3D" id="3.50.50.60">
    <property type="entry name" value="FAD/NAD(P)-binding domain"/>
    <property type="match status" value="1"/>
</dbReference>
<dbReference type="GO" id="GO:0071949">
    <property type="term" value="F:FAD binding"/>
    <property type="evidence" value="ECO:0007669"/>
    <property type="project" value="InterPro"/>
</dbReference>
<keyword evidence="4 7" id="KW-0560">Oxidoreductase</keyword>
<dbReference type="RefSeq" id="WP_124079874.1">
    <property type="nucleotide sequence ID" value="NZ_UWPJ01000018.1"/>
</dbReference>
<dbReference type="AlphaFoldDB" id="A0A3P4B249"/>
<sequence length="395" mass="43978">MRIIIAGAGLGGLTAGLALLKQGFQVRILEQATVLKEVGAGIQLGPNAVHVLYALGLQDDLNAKACEPSAKIVRLWNTGQTWNLFNLGDVSRELYGYPYLTVHRADLHEAIAAGVLREDPQALVLGAKFVRYEQHGNGVSVHTADGRCFEGDILIGADGVHSQVRSQLFGSDSPRFSGLVAWRGVIEADKLPEHLRHPYGVNWVGPGAHVIHYPLRAFKLVNFVAAVERSDWQVESWTERGTVEECLTDLKGWHEDVHTLVRATDVPYKWALMVRDPMERWSDGRVSLLGDACHPTLPFLAQGAGMALEDGYILARALRDHADAPEQALLRYEEARKDRTAGVVNGSNANAKRFHNRELAHPEGAEAYVNREWQEERIKERYEWLFTYDVETVPI</sequence>
<accession>A0A3P4B249</accession>
<organism evidence="7 8">
    <name type="scientific">Pigmentiphaga humi</name>
    <dbReference type="NCBI Taxonomy" id="2478468"/>
    <lineage>
        <taxon>Bacteria</taxon>
        <taxon>Pseudomonadati</taxon>
        <taxon>Pseudomonadota</taxon>
        <taxon>Betaproteobacteria</taxon>
        <taxon>Burkholderiales</taxon>
        <taxon>Alcaligenaceae</taxon>
        <taxon>Pigmentiphaga</taxon>
    </lineage>
</organism>
<keyword evidence="5" id="KW-0503">Monooxygenase</keyword>
<dbReference type="EMBL" id="UWPJ01000018">
    <property type="protein sequence ID" value="VCU70364.1"/>
    <property type="molecule type" value="Genomic_DNA"/>
</dbReference>
<dbReference type="InterPro" id="IPR050493">
    <property type="entry name" value="FAD-dep_Monooxygenase_BioMet"/>
</dbReference>
<dbReference type="PRINTS" id="PR00420">
    <property type="entry name" value="RNGMNOXGNASE"/>
</dbReference>
<evidence type="ECO:0000259" key="6">
    <source>
        <dbReference type="Pfam" id="PF01494"/>
    </source>
</evidence>
<gene>
    <name evidence="7" type="primary">xlnD_4</name>
    <name evidence="7" type="ORF">PIGHUM_02436</name>
</gene>
<evidence type="ECO:0000313" key="8">
    <source>
        <dbReference type="Proteomes" id="UP000277294"/>
    </source>
</evidence>
<evidence type="ECO:0000256" key="1">
    <source>
        <dbReference type="ARBA" id="ARBA00001974"/>
    </source>
</evidence>
<keyword evidence="8" id="KW-1185">Reference proteome</keyword>
<dbReference type="SUPFAM" id="SSF51905">
    <property type="entry name" value="FAD/NAD(P)-binding domain"/>
    <property type="match status" value="1"/>
</dbReference>
<dbReference type="InterPro" id="IPR036188">
    <property type="entry name" value="FAD/NAD-bd_sf"/>
</dbReference>
<evidence type="ECO:0000256" key="4">
    <source>
        <dbReference type="ARBA" id="ARBA00023002"/>
    </source>
</evidence>
<protein>
    <submittedName>
        <fullName evidence="7">3-hydroxybenzoate 6-hydroxylase 1</fullName>
        <ecNumber evidence="7">1.14.13.24</ecNumber>
    </submittedName>
</protein>
<reference evidence="7 8" key="1">
    <citation type="submission" date="2018-10" db="EMBL/GenBank/DDBJ databases">
        <authorList>
            <person name="Criscuolo A."/>
        </authorList>
    </citation>
    <scope>NUCLEOTIDE SEQUENCE [LARGE SCALE GENOMIC DNA]</scope>
    <source>
        <strain evidence="7">DnA1</strain>
    </source>
</reference>
<keyword evidence="3" id="KW-0274">FAD</keyword>
<dbReference type="Pfam" id="PF01494">
    <property type="entry name" value="FAD_binding_3"/>
    <property type="match status" value="1"/>
</dbReference>
<dbReference type="EC" id="1.14.13.24" evidence="7"/>
<evidence type="ECO:0000256" key="2">
    <source>
        <dbReference type="ARBA" id="ARBA00022630"/>
    </source>
</evidence>
<keyword evidence="2" id="KW-0285">Flavoprotein</keyword>
<dbReference type="SUPFAM" id="SSF54373">
    <property type="entry name" value="FAD-linked reductases, C-terminal domain"/>
    <property type="match status" value="1"/>
</dbReference>
<dbReference type="Proteomes" id="UP000277294">
    <property type="component" value="Unassembled WGS sequence"/>
</dbReference>
<dbReference type="PANTHER" id="PTHR13789">
    <property type="entry name" value="MONOOXYGENASE"/>
    <property type="match status" value="1"/>
</dbReference>
<dbReference type="PANTHER" id="PTHR13789:SF318">
    <property type="entry name" value="GERANYLGERANYL DIPHOSPHATE REDUCTASE"/>
    <property type="match status" value="1"/>
</dbReference>
<name>A0A3P4B249_9BURK</name>
<evidence type="ECO:0000313" key="7">
    <source>
        <dbReference type="EMBL" id="VCU70364.1"/>
    </source>
</evidence>
<dbReference type="InterPro" id="IPR002938">
    <property type="entry name" value="FAD-bd"/>
</dbReference>
<dbReference type="OrthoDB" id="9147239at2"/>
<comment type="cofactor">
    <cofactor evidence="1">
        <name>FAD</name>
        <dbReference type="ChEBI" id="CHEBI:57692"/>
    </cofactor>
</comment>